<name>A0A7J6FV19_CANSA</name>
<sequence length="123" mass="14615">MRLRIFSGPLEPKSGTSRTRIHLNYKAYFEEFDKDGNSGDKSPIELSWENAKIFVRFFRAFHKITMKFSDSTYITSNKYFITISRIQQQLYKLSLAENDDIFLVSMAKSIKEKYDKYWGRTNK</sequence>
<comment type="caution">
    <text evidence="2">The sequence shown here is derived from an EMBL/GenBank/DDBJ whole genome shotgun (WGS) entry which is preliminary data.</text>
</comment>
<dbReference type="EMBL" id="JAATIP010000095">
    <property type="protein sequence ID" value="KAF4374462.1"/>
    <property type="molecule type" value="Genomic_DNA"/>
</dbReference>
<dbReference type="GO" id="GO:0003677">
    <property type="term" value="F:DNA binding"/>
    <property type="evidence" value="ECO:0007669"/>
    <property type="project" value="InterPro"/>
</dbReference>
<feature type="domain" description="hAT-like transposase RNase-H fold" evidence="1">
    <location>
        <begin position="69"/>
        <end position="122"/>
    </location>
</feature>
<accession>A0A7J6FV19</accession>
<dbReference type="PANTHER" id="PTHR23272">
    <property type="entry name" value="BED FINGER-RELATED"/>
    <property type="match status" value="1"/>
</dbReference>
<protein>
    <recommendedName>
        <fullName evidence="1">hAT-like transposase RNase-H fold domain-containing protein</fullName>
    </recommendedName>
</protein>
<organism evidence="2 3">
    <name type="scientific">Cannabis sativa</name>
    <name type="common">Hemp</name>
    <name type="synonym">Marijuana</name>
    <dbReference type="NCBI Taxonomy" id="3483"/>
    <lineage>
        <taxon>Eukaryota</taxon>
        <taxon>Viridiplantae</taxon>
        <taxon>Streptophyta</taxon>
        <taxon>Embryophyta</taxon>
        <taxon>Tracheophyta</taxon>
        <taxon>Spermatophyta</taxon>
        <taxon>Magnoliopsida</taxon>
        <taxon>eudicotyledons</taxon>
        <taxon>Gunneridae</taxon>
        <taxon>Pentapetalae</taxon>
        <taxon>rosids</taxon>
        <taxon>fabids</taxon>
        <taxon>Rosales</taxon>
        <taxon>Cannabaceae</taxon>
        <taxon>Cannabis</taxon>
    </lineage>
</organism>
<proteinExistence type="predicted"/>
<dbReference type="PANTHER" id="PTHR23272:SF193">
    <property type="entry name" value="OS07G0624100 PROTEIN"/>
    <property type="match status" value="1"/>
</dbReference>
<dbReference type="AlphaFoldDB" id="A0A7J6FV19"/>
<gene>
    <name evidence="2" type="ORF">F8388_016013</name>
</gene>
<dbReference type="InterPro" id="IPR025525">
    <property type="entry name" value="hAT-like_transposase_RNase-H"/>
</dbReference>
<dbReference type="Pfam" id="PF14372">
    <property type="entry name" value="hAT-like_RNase-H"/>
    <property type="match status" value="1"/>
</dbReference>
<evidence type="ECO:0000259" key="1">
    <source>
        <dbReference type="Pfam" id="PF14372"/>
    </source>
</evidence>
<reference evidence="2 3" key="1">
    <citation type="journal article" date="2020" name="bioRxiv">
        <title>Sequence and annotation of 42 cannabis genomes reveals extensive copy number variation in cannabinoid synthesis and pathogen resistance genes.</title>
        <authorList>
            <person name="Mckernan K.J."/>
            <person name="Helbert Y."/>
            <person name="Kane L.T."/>
            <person name="Ebling H."/>
            <person name="Zhang L."/>
            <person name="Liu B."/>
            <person name="Eaton Z."/>
            <person name="Mclaughlin S."/>
            <person name="Kingan S."/>
            <person name="Baybayan P."/>
            <person name="Concepcion G."/>
            <person name="Jordan M."/>
            <person name="Riva A."/>
            <person name="Barbazuk W."/>
            <person name="Harkins T."/>
        </authorList>
    </citation>
    <scope>NUCLEOTIDE SEQUENCE [LARGE SCALE GENOMIC DNA]</scope>
    <source>
        <strain evidence="3">cv. Jamaican Lion 4</strain>
        <tissue evidence="2">Leaf</tissue>
    </source>
</reference>
<evidence type="ECO:0000313" key="3">
    <source>
        <dbReference type="Proteomes" id="UP000525078"/>
    </source>
</evidence>
<dbReference type="Proteomes" id="UP000525078">
    <property type="component" value="Unassembled WGS sequence"/>
</dbReference>
<evidence type="ECO:0000313" key="2">
    <source>
        <dbReference type="EMBL" id="KAF4374462.1"/>
    </source>
</evidence>